<protein>
    <submittedName>
        <fullName evidence="1">Uncharacterized protein</fullName>
    </submittedName>
</protein>
<organism evidence="1 2">
    <name type="scientific">Jimgerdemannia flammicorona</name>
    <dbReference type="NCBI Taxonomy" id="994334"/>
    <lineage>
        <taxon>Eukaryota</taxon>
        <taxon>Fungi</taxon>
        <taxon>Fungi incertae sedis</taxon>
        <taxon>Mucoromycota</taxon>
        <taxon>Mucoromycotina</taxon>
        <taxon>Endogonomycetes</taxon>
        <taxon>Endogonales</taxon>
        <taxon>Endogonaceae</taxon>
        <taxon>Jimgerdemannia</taxon>
    </lineage>
</organism>
<feature type="non-terminal residue" evidence="1">
    <location>
        <position position="65"/>
    </location>
</feature>
<evidence type="ECO:0000313" key="1">
    <source>
        <dbReference type="EMBL" id="RUS28717.1"/>
    </source>
</evidence>
<dbReference type="Proteomes" id="UP000274822">
    <property type="component" value="Unassembled WGS sequence"/>
</dbReference>
<accession>A0A433QFY1</accession>
<proteinExistence type="predicted"/>
<dbReference type="EMBL" id="RBNJ01006235">
    <property type="protein sequence ID" value="RUS28717.1"/>
    <property type="molecule type" value="Genomic_DNA"/>
</dbReference>
<comment type="caution">
    <text evidence="1">The sequence shown here is derived from an EMBL/GenBank/DDBJ whole genome shotgun (WGS) entry which is preliminary data.</text>
</comment>
<dbReference type="AlphaFoldDB" id="A0A433QFY1"/>
<name>A0A433QFY1_9FUNG</name>
<gene>
    <name evidence="1" type="ORF">BC938DRAFT_481544</name>
</gene>
<keyword evidence="2" id="KW-1185">Reference proteome</keyword>
<sequence>MSAPPAYPHNWPWKLSYPPLSGSGGGFAIPPTDCPQVMVWKATVDMSAVPNLVAVSTDVNGRPIN</sequence>
<reference evidence="1 2" key="1">
    <citation type="journal article" date="2018" name="New Phytol.">
        <title>Phylogenomics of Endogonaceae and evolution of mycorrhizas within Mucoromycota.</title>
        <authorList>
            <person name="Chang Y."/>
            <person name="Desiro A."/>
            <person name="Na H."/>
            <person name="Sandor L."/>
            <person name="Lipzen A."/>
            <person name="Clum A."/>
            <person name="Barry K."/>
            <person name="Grigoriev I.V."/>
            <person name="Martin F.M."/>
            <person name="Stajich J.E."/>
            <person name="Smith M.E."/>
            <person name="Bonito G."/>
            <person name="Spatafora J.W."/>
        </authorList>
    </citation>
    <scope>NUCLEOTIDE SEQUENCE [LARGE SCALE GENOMIC DNA]</scope>
    <source>
        <strain evidence="1 2">AD002</strain>
    </source>
</reference>
<evidence type="ECO:0000313" key="2">
    <source>
        <dbReference type="Proteomes" id="UP000274822"/>
    </source>
</evidence>